<sequence>MARLTISFGIVLILLGLFSFMATGAHAPTSLIPAFAGLLLVIFGFLARTDDVKKRMLHMHIAVTIGLLGFLGTAKALVDFVRMKQGVQFARPVAVEEKAAMAALLLVYVVLCVRSFIAARRARA</sequence>
<protein>
    <recommendedName>
        <fullName evidence="4">Transmembrane protein</fullName>
    </recommendedName>
</protein>
<organism evidence="2 3">
    <name type="scientific">Acidipila rosea</name>
    <dbReference type="NCBI Taxonomy" id="768535"/>
    <lineage>
        <taxon>Bacteria</taxon>
        <taxon>Pseudomonadati</taxon>
        <taxon>Acidobacteriota</taxon>
        <taxon>Terriglobia</taxon>
        <taxon>Terriglobales</taxon>
        <taxon>Acidobacteriaceae</taxon>
        <taxon>Acidipila</taxon>
    </lineage>
</organism>
<feature type="transmembrane region" description="Helical" evidence="1">
    <location>
        <begin position="98"/>
        <end position="117"/>
    </location>
</feature>
<dbReference type="AlphaFoldDB" id="A0A4R1L6B1"/>
<dbReference type="OrthoDB" id="5738534at2"/>
<reference evidence="2 3" key="1">
    <citation type="submission" date="2019-03" db="EMBL/GenBank/DDBJ databases">
        <title>Genomic Encyclopedia of Type Strains, Phase IV (KMG-IV): sequencing the most valuable type-strain genomes for metagenomic binning, comparative biology and taxonomic classification.</title>
        <authorList>
            <person name="Goeker M."/>
        </authorList>
    </citation>
    <scope>NUCLEOTIDE SEQUENCE [LARGE SCALE GENOMIC DNA]</scope>
    <source>
        <strain evidence="2 3">DSM 103428</strain>
    </source>
</reference>
<dbReference type="Proteomes" id="UP000295210">
    <property type="component" value="Unassembled WGS sequence"/>
</dbReference>
<dbReference type="EMBL" id="SMGK01000002">
    <property type="protein sequence ID" value="TCK73664.1"/>
    <property type="molecule type" value="Genomic_DNA"/>
</dbReference>
<gene>
    <name evidence="2" type="ORF">C7378_1277</name>
</gene>
<evidence type="ECO:0000313" key="2">
    <source>
        <dbReference type="EMBL" id="TCK73664.1"/>
    </source>
</evidence>
<proteinExistence type="predicted"/>
<keyword evidence="1" id="KW-0812">Transmembrane</keyword>
<feature type="transmembrane region" description="Helical" evidence="1">
    <location>
        <begin position="59"/>
        <end position="78"/>
    </location>
</feature>
<feature type="transmembrane region" description="Helical" evidence="1">
    <location>
        <begin position="29"/>
        <end position="47"/>
    </location>
</feature>
<evidence type="ECO:0000313" key="3">
    <source>
        <dbReference type="Proteomes" id="UP000295210"/>
    </source>
</evidence>
<name>A0A4R1L6B1_9BACT</name>
<evidence type="ECO:0000256" key="1">
    <source>
        <dbReference type="SAM" id="Phobius"/>
    </source>
</evidence>
<keyword evidence="1" id="KW-0472">Membrane</keyword>
<keyword evidence="3" id="KW-1185">Reference proteome</keyword>
<dbReference type="RefSeq" id="WP_131993533.1">
    <property type="nucleotide sequence ID" value="NZ_SMGK01000002.1"/>
</dbReference>
<accession>A0A4R1L6B1</accession>
<comment type="caution">
    <text evidence="2">The sequence shown here is derived from an EMBL/GenBank/DDBJ whole genome shotgun (WGS) entry which is preliminary data.</text>
</comment>
<keyword evidence="1" id="KW-1133">Transmembrane helix</keyword>
<evidence type="ECO:0008006" key="4">
    <source>
        <dbReference type="Google" id="ProtNLM"/>
    </source>
</evidence>